<feature type="transmembrane region" description="Helical" evidence="1">
    <location>
        <begin position="79"/>
        <end position="102"/>
    </location>
</feature>
<name>A0A948WCF5_UNCEI</name>
<gene>
    <name evidence="2" type="ORF">KJ970_08095</name>
</gene>
<dbReference type="AlphaFoldDB" id="A0A948WCF5"/>
<dbReference type="Proteomes" id="UP000777784">
    <property type="component" value="Unassembled WGS sequence"/>
</dbReference>
<evidence type="ECO:0000256" key="1">
    <source>
        <dbReference type="SAM" id="Phobius"/>
    </source>
</evidence>
<evidence type="ECO:0000313" key="3">
    <source>
        <dbReference type="Proteomes" id="UP000777784"/>
    </source>
</evidence>
<proteinExistence type="predicted"/>
<sequence length="107" mass="11717">MKLEVTRDVIGDLYPLCRAGEASRDSQSLVKQYLAEDKEYAMKLTQSEQMPHSIPSIQLSPDAERLLLDDARERARLKLLLIGGSIALAGLLAIGALGMLFIRSGGF</sequence>
<evidence type="ECO:0000313" key="2">
    <source>
        <dbReference type="EMBL" id="MBU2690878.1"/>
    </source>
</evidence>
<keyword evidence="1" id="KW-0812">Transmembrane</keyword>
<keyword evidence="1" id="KW-0472">Membrane</keyword>
<accession>A0A948WCF5</accession>
<organism evidence="2 3">
    <name type="scientific">Eiseniibacteriota bacterium</name>
    <dbReference type="NCBI Taxonomy" id="2212470"/>
    <lineage>
        <taxon>Bacteria</taxon>
        <taxon>Candidatus Eiseniibacteriota</taxon>
    </lineage>
</organism>
<protein>
    <submittedName>
        <fullName evidence="2">Uncharacterized protein</fullName>
    </submittedName>
</protein>
<keyword evidence="1" id="KW-1133">Transmembrane helix</keyword>
<reference evidence="2" key="1">
    <citation type="submission" date="2021-05" db="EMBL/GenBank/DDBJ databases">
        <title>Energy efficiency and biological interactions define the core microbiome of deep oligotrophic groundwater.</title>
        <authorList>
            <person name="Mehrshad M."/>
            <person name="Lopez-Fernandez M."/>
            <person name="Bell E."/>
            <person name="Bernier-Latmani R."/>
            <person name="Bertilsson S."/>
            <person name="Dopson M."/>
        </authorList>
    </citation>
    <scope>NUCLEOTIDE SEQUENCE</scope>
    <source>
        <strain evidence="2">Modern_marine.mb.64</strain>
    </source>
</reference>
<dbReference type="EMBL" id="JAHJDP010000039">
    <property type="protein sequence ID" value="MBU2690878.1"/>
    <property type="molecule type" value="Genomic_DNA"/>
</dbReference>
<comment type="caution">
    <text evidence="2">The sequence shown here is derived from an EMBL/GenBank/DDBJ whole genome shotgun (WGS) entry which is preliminary data.</text>
</comment>